<dbReference type="SUPFAM" id="SSF56826">
    <property type="entry name" value="Upper collar protein gp10 (connector protein)"/>
    <property type="match status" value="1"/>
</dbReference>
<dbReference type="Gene3D" id="3.30.1350.20">
    <property type="entry name" value="Bacteriophage PHI-29 conector. Domain 3"/>
    <property type="match status" value="1"/>
</dbReference>
<evidence type="ECO:0000313" key="3">
    <source>
        <dbReference type="Proteomes" id="UP000037069"/>
    </source>
</evidence>
<sequence length="1328" mass="151929">MILAELQIMDNEPKPYSILVNEDGKMFLRYHNSELLYTTGEALPEPEFSLVKDALQFNINNPDYIIRQSLDKISDTGLALDLLQKIEVLETTFKERDEIANSMTKEAERLRDVNQRLYLQVTAHNLTPPPNSNVDYNGITSWDSRINLSSQQYWNNAQLLIASDGFEAVRNEIFQNLINRIAIVVIRNRNFYNPLEMFKNGLMPYGDTIQEIASDVIEAEEFQTGKTDQFEYSENDVKAVYHRINRQQFYKRTIDDSVVQRAFTNEYGLQSLTNQLVKSLTDSNVIDEFLYTKRAIAGFKDQTAYPILPTQILEVPSVSSEKRTHHDINVFLERVKTLLRMIQFPNRKYNASRQMNQVAPDDVVLVLNANVISINEVHNLAQAFRPEFLDLNIPIIAVDQLSESDPSIIGAIISKKALDIRTTKETMRLADNARSLYTNMYFHIHQIYAYTKEPVEVYHRGVQYSEAFWRLEPQGHPEVSIQTDRETKLPFIIVPDVGQPNYKMERRYFIPLELHLIQNTGICAGNYKYFASKQDCDSWFLGKATQKFEKLSVIRPDPTSKNAFNVSAVHIPLPYSTLQECDYISFKASNYDRMFHAQVIEREYVNENSTRLYFALDYVASYFDTIKLGKCLVERTHVGDDFSADQTTASKYLLPEPIAVEIRHRPELLIADPFISINEELHFTNTKYNLCTTMSKDGDIDDPKIRFQSGGAMVGYTYTGSQSEIEDMLKVYVTYTSQMINRMDTILNYVNGIYLCPEAVTAETTQPQMDEDEVPFRQMFNHEALPAIRHAKVYDYFRVRVFSNIGDAILSPAEYQSTMRYRIYKTGGINGNYTMQILSDSDYQNQAPVYIQTATWASVAITATVNAKSFDTPSTQKVIAEQSHYWNEATGPYKMALPMLPLLIGLLGGGGVSWISRNVLGTQDWLNNKFDPEIKTSPSLSVNGTVSEWFSERYYFGIQLLAPSNKDIQALDDFFEAYGYNVNLFQVPNLKVRGTFTYVKTRDAVVYSTNAQATPLRLATNYANAENLKTYGGRFDDPAFYNDPKNANILNRMALGIEESMILQLYCSRYTWTCNDDKIPTDFIEYMLFYNGMLAFFHHDDFGWLLLPCSVMSIDVYGRPNALNVTLPDASGSITIQDFVLLRDNPALNVPHQLVQYYARMIGDTARTLDVYVRAMKKPLLIDADFKSKQTAKEFSKSLLANENVITLDRKYLKDTAQLNITQDTSHNAEDLKGIQMYKASLYNECIAKLGITTPTIVKQAQVNQDEINKNDAMTNVILNGTLECRQRASKLIFEKSQGAINLSCQLCEQIDPENQEEETKDPETKQE</sequence>
<gene>
    <name evidence="2" type="ORF">FF38_13455</name>
</gene>
<reference evidence="2 3" key="1">
    <citation type="journal article" date="2015" name="Nat. Commun.">
        <title>Lucilia cuprina genome unlocks parasitic fly biology to underpin future interventions.</title>
        <authorList>
            <person name="Anstead C.A."/>
            <person name="Korhonen P.K."/>
            <person name="Young N.D."/>
            <person name="Hall R.S."/>
            <person name="Jex A.R."/>
            <person name="Murali S.C."/>
            <person name="Hughes D.S."/>
            <person name="Lee S.F."/>
            <person name="Perry T."/>
            <person name="Stroehlein A.J."/>
            <person name="Ansell B.R."/>
            <person name="Breugelmans B."/>
            <person name="Hofmann A."/>
            <person name="Qu J."/>
            <person name="Dugan S."/>
            <person name="Lee S.L."/>
            <person name="Chao H."/>
            <person name="Dinh H."/>
            <person name="Han Y."/>
            <person name="Doddapaneni H.V."/>
            <person name="Worley K.C."/>
            <person name="Muzny D.M."/>
            <person name="Ioannidis P."/>
            <person name="Waterhouse R.M."/>
            <person name="Zdobnov E.M."/>
            <person name="James P.J."/>
            <person name="Bagnall N.H."/>
            <person name="Kotze A.C."/>
            <person name="Gibbs R.A."/>
            <person name="Richards S."/>
            <person name="Batterham P."/>
            <person name="Gasser R.B."/>
        </authorList>
    </citation>
    <scope>NUCLEOTIDE SEQUENCE [LARGE SCALE GENOMIC DNA]</scope>
    <source>
        <strain evidence="2 3">LS</strain>
        <tissue evidence="2">Full body</tissue>
    </source>
</reference>
<proteinExistence type="predicted"/>
<dbReference type="Gene3D" id="1.10.246.30">
    <property type="match status" value="1"/>
</dbReference>
<dbReference type="Gene3D" id="2.40.500.10">
    <property type="entry name" value="Upper collar protein gp10 (connector protein)"/>
    <property type="match status" value="1"/>
</dbReference>
<organism evidence="2 3">
    <name type="scientific">Lucilia cuprina</name>
    <name type="common">Green bottle fly</name>
    <name type="synonym">Australian sheep blowfly</name>
    <dbReference type="NCBI Taxonomy" id="7375"/>
    <lineage>
        <taxon>Eukaryota</taxon>
        <taxon>Metazoa</taxon>
        <taxon>Ecdysozoa</taxon>
        <taxon>Arthropoda</taxon>
        <taxon>Hexapoda</taxon>
        <taxon>Insecta</taxon>
        <taxon>Pterygota</taxon>
        <taxon>Neoptera</taxon>
        <taxon>Endopterygota</taxon>
        <taxon>Diptera</taxon>
        <taxon>Brachycera</taxon>
        <taxon>Muscomorpha</taxon>
        <taxon>Oestroidea</taxon>
        <taxon>Calliphoridae</taxon>
        <taxon>Luciliinae</taxon>
        <taxon>Lucilia</taxon>
    </lineage>
</organism>
<dbReference type="Pfam" id="PF25622">
    <property type="entry name" value="Phi29_MCP"/>
    <property type="match status" value="1"/>
</dbReference>
<dbReference type="InterPro" id="IPR031772">
    <property type="entry name" value="Gp9_N"/>
</dbReference>
<dbReference type="InterPro" id="IPR036199">
    <property type="entry name" value="Gp10_sf"/>
</dbReference>
<dbReference type="Proteomes" id="UP000037069">
    <property type="component" value="Unassembled WGS sequence"/>
</dbReference>
<evidence type="ECO:0000313" key="2">
    <source>
        <dbReference type="EMBL" id="KNC34118.1"/>
    </source>
</evidence>
<dbReference type="Pfam" id="PF16838">
    <property type="entry name" value="Caud_tail_N"/>
    <property type="match status" value="1"/>
</dbReference>
<dbReference type="EMBL" id="JRES01000101">
    <property type="protein sequence ID" value="KNC34118.1"/>
    <property type="molecule type" value="Genomic_DNA"/>
</dbReference>
<evidence type="ECO:0000259" key="1">
    <source>
        <dbReference type="Pfam" id="PF16838"/>
    </source>
</evidence>
<accession>A0A0L0CP37</accession>
<comment type="caution">
    <text evidence="2">The sequence shown here is derived from an EMBL/GenBank/DDBJ whole genome shotgun (WGS) entry which is preliminary data.</text>
</comment>
<name>A0A0L0CP37_LUCCU</name>
<dbReference type="Pfam" id="PF05352">
    <property type="entry name" value="Phage_connector"/>
    <property type="match status" value="1"/>
</dbReference>
<keyword evidence="3" id="KW-1185">Reference proteome</keyword>
<protein>
    <recommendedName>
        <fullName evidence="1">Tail knob protein gp9 N-terminal domain-containing protein</fullName>
    </recommendedName>
</protein>
<dbReference type="InterPro" id="IPR008016">
    <property type="entry name" value="Gp10"/>
</dbReference>
<feature type="domain" description="Tail knob protein gp9 N-terminal" evidence="1">
    <location>
        <begin position="525"/>
        <end position="623"/>
    </location>
</feature>